<protein>
    <submittedName>
        <fullName evidence="1">Uncharacterized protein</fullName>
    </submittedName>
</protein>
<organism evidence="1 2">
    <name type="scientific">Naegleria fowleri</name>
    <name type="common">Brain eating amoeba</name>
    <dbReference type="NCBI Taxonomy" id="5763"/>
    <lineage>
        <taxon>Eukaryota</taxon>
        <taxon>Discoba</taxon>
        <taxon>Heterolobosea</taxon>
        <taxon>Tetramitia</taxon>
        <taxon>Eutetramitia</taxon>
        <taxon>Vahlkampfiidae</taxon>
        <taxon>Naegleria</taxon>
    </lineage>
</organism>
<dbReference type="RefSeq" id="XP_044567056.1">
    <property type="nucleotide sequence ID" value="XM_044701663.1"/>
</dbReference>
<reference evidence="1 2" key="1">
    <citation type="journal article" date="2019" name="Sci. Rep.">
        <title>Nanopore sequencing improves the draft genome of the human pathogenic amoeba Naegleria fowleri.</title>
        <authorList>
            <person name="Liechti N."/>
            <person name="Schurch N."/>
            <person name="Bruggmann R."/>
            <person name="Wittwer M."/>
        </authorList>
    </citation>
    <scope>NUCLEOTIDE SEQUENCE [LARGE SCALE GENOMIC DNA]</scope>
    <source>
        <strain evidence="1 2">ATCC 30894</strain>
    </source>
</reference>
<accession>A0A6A5BW87</accession>
<evidence type="ECO:0000313" key="1">
    <source>
        <dbReference type="EMBL" id="KAF0982343.1"/>
    </source>
</evidence>
<dbReference type="EMBL" id="VFQX01000009">
    <property type="protein sequence ID" value="KAF0982343.1"/>
    <property type="molecule type" value="Genomic_DNA"/>
</dbReference>
<name>A0A6A5BW87_NAEFO</name>
<dbReference type="VEuPathDB" id="AmoebaDB:FDP41_011273"/>
<dbReference type="Proteomes" id="UP000444721">
    <property type="component" value="Unassembled WGS sequence"/>
</dbReference>
<dbReference type="GeneID" id="68118488"/>
<keyword evidence="2" id="KW-1185">Reference proteome</keyword>
<gene>
    <name evidence="1" type="ORF">FDP41_011273</name>
</gene>
<dbReference type="VEuPathDB" id="AmoebaDB:NF0094970"/>
<evidence type="ECO:0000313" key="2">
    <source>
        <dbReference type="Proteomes" id="UP000444721"/>
    </source>
</evidence>
<sequence>MSTFTHSQRNSQQHDGKEHINELHQWYHQYVLLDESLQGIFKKNISEQIQSLKKQNVRHHQPYRSGEDVNHHHLHRVHGSRRKLSNHGVQHSHDDCWNPISSSSSSWYEHSCDDKESIPFPIISDTQEEEQLLNNNHNGGYKYLLELNYDGLKVGKYISTQQPHHHLAKYRTPQSFKHKKPIQVRLSFTKEIIPTVNSWCQIKVPGCCHIGMFNFYMKNYLIKYKNNDGVENKDSSSSSDAITKDMHGYEYCEKLPNITNTQQESYQIVCQLYPSHIPLKHIRLSEGCSYRHMQLESVQECREKSEYLSMMKKIELRNDMDQCRFAKYKDEHANEMEAEFSRDPWSLGGGRMILELAMEAIPDDLYEYLCECEEKYQNDLYGVYLNGEDVQVYSGSMKTYEWRGSIVMYTESYLESIGSFEMRMLN</sequence>
<dbReference type="VEuPathDB" id="AmoebaDB:NfTy_020230"/>
<dbReference type="AlphaFoldDB" id="A0A6A5BW87"/>
<comment type="caution">
    <text evidence="1">The sequence shown here is derived from an EMBL/GenBank/DDBJ whole genome shotgun (WGS) entry which is preliminary data.</text>
</comment>
<dbReference type="OrthoDB" id="10507807at2759"/>
<proteinExistence type="predicted"/>